<protein>
    <submittedName>
        <fullName evidence="18">AGRA1-like protein</fullName>
    </submittedName>
</protein>
<dbReference type="InterPro" id="IPR000832">
    <property type="entry name" value="GPCR_2_secretin-like"/>
</dbReference>
<keyword evidence="7 14" id="KW-1133">Transmembrane helix</keyword>
<feature type="compositionally biased region" description="Polar residues" evidence="13">
    <location>
        <begin position="422"/>
        <end position="435"/>
    </location>
</feature>
<dbReference type="InterPro" id="IPR046338">
    <property type="entry name" value="GAIN_dom_sf"/>
</dbReference>
<dbReference type="InterPro" id="IPR032675">
    <property type="entry name" value="LRR_dom_sf"/>
</dbReference>
<dbReference type="InterPro" id="IPR007110">
    <property type="entry name" value="Ig-like_dom"/>
</dbReference>
<feature type="signal peptide" evidence="15">
    <location>
        <begin position="1"/>
        <end position="27"/>
    </location>
</feature>
<dbReference type="EMBL" id="CP111023">
    <property type="protein sequence ID" value="WAR21925.1"/>
    <property type="molecule type" value="Genomic_DNA"/>
</dbReference>
<dbReference type="InterPro" id="IPR001611">
    <property type="entry name" value="Leu-rich_rpt"/>
</dbReference>
<evidence type="ECO:0000256" key="4">
    <source>
        <dbReference type="ARBA" id="ARBA00022692"/>
    </source>
</evidence>
<feature type="domain" description="Ig-like" evidence="17">
    <location>
        <begin position="209"/>
        <end position="284"/>
    </location>
</feature>
<evidence type="ECO:0000256" key="2">
    <source>
        <dbReference type="ARBA" id="ARBA00007343"/>
    </source>
</evidence>
<keyword evidence="12" id="KW-0393">Immunoglobulin domain</keyword>
<comment type="subcellular location">
    <subcellularLocation>
        <location evidence="1">Membrane</location>
        <topology evidence="1">Multi-pass membrane protein</topology>
    </subcellularLocation>
</comment>
<evidence type="ECO:0000256" key="8">
    <source>
        <dbReference type="ARBA" id="ARBA00023040"/>
    </source>
</evidence>
<dbReference type="SUPFAM" id="SSF52058">
    <property type="entry name" value="L domain-like"/>
    <property type="match status" value="1"/>
</dbReference>
<comment type="similarity">
    <text evidence="2">Belongs to the G-protein coupled receptor 2 family. Adhesion G-protein coupled receptor (ADGR) subfamily.</text>
</comment>
<evidence type="ECO:0000256" key="14">
    <source>
        <dbReference type="SAM" id="Phobius"/>
    </source>
</evidence>
<dbReference type="Pfam" id="PF01825">
    <property type="entry name" value="GPS"/>
    <property type="match status" value="1"/>
</dbReference>
<keyword evidence="11" id="KW-0807">Transducer</keyword>
<feature type="compositionally biased region" description="Basic residues" evidence="13">
    <location>
        <begin position="1263"/>
        <end position="1275"/>
    </location>
</feature>
<feature type="compositionally biased region" description="Basic and acidic residues" evidence="13">
    <location>
        <begin position="1276"/>
        <end position="1288"/>
    </location>
</feature>
<feature type="transmembrane region" description="Helical" evidence="14">
    <location>
        <begin position="722"/>
        <end position="742"/>
    </location>
</feature>
<dbReference type="InterPro" id="IPR036445">
    <property type="entry name" value="GPCR_2_extracell_dom_sf"/>
</dbReference>
<dbReference type="Gene3D" id="2.60.220.50">
    <property type="match status" value="1"/>
</dbReference>
<keyword evidence="9 14" id="KW-0472">Membrane</keyword>
<keyword evidence="5 15" id="KW-0732">Signal</keyword>
<accession>A0ABY7FIB7</accession>
<gene>
    <name evidence="18" type="ORF">MAR_015899</name>
</gene>
<evidence type="ECO:0000313" key="19">
    <source>
        <dbReference type="Proteomes" id="UP001164746"/>
    </source>
</evidence>
<organism evidence="18 19">
    <name type="scientific">Mya arenaria</name>
    <name type="common">Soft-shell clam</name>
    <dbReference type="NCBI Taxonomy" id="6604"/>
    <lineage>
        <taxon>Eukaryota</taxon>
        <taxon>Metazoa</taxon>
        <taxon>Spiralia</taxon>
        <taxon>Lophotrochozoa</taxon>
        <taxon>Mollusca</taxon>
        <taxon>Bivalvia</taxon>
        <taxon>Autobranchia</taxon>
        <taxon>Heteroconchia</taxon>
        <taxon>Euheterodonta</taxon>
        <taxon>Imparidentia</taxon>
        <taxon>Neoheterodontei</taxon>
        <taxon>Myida</taxon>
        <taxon>Myoidea</taxon>
        <taxon>Myidae</taxon>
        <taxon>Mya</taxon>
    </lineage>
</organism>
<keyword evidence="6" id="KW-0677">Repeat</keyword>
<evidence type="ECO:0000256" key="12">
    <source>
        <dbReference type="ARBA" id="ARBA00023319"/>
    </source>
</evidence>
<feature type="compositionally biased region" description="Polar residues" evidence="13">
    <location>
        <begin position="954"/>
        <end position="964"/>
    </location>
</feature>
<keyword evidence="3" id="KW-0433">Leucine-rich repeat</keyword>
<evidence type="ECO:0000256" key="9">
    <source>
        <dbReference type="ARBA" id="ARBA00023136"/>
    </source>
</evidence>
<dbReference type="Gene3D" id="1.20.1070.10">
    <property type="entry name" value="Rhodopsin 7-helix transmembrane proteins"/>
    <property type="match status" value="1"/>
</dbReference>
<evidence type="ECO:0000256" key="11">
    <source>
        <dbReference type="ARBA" id="ARBA00023224"/>
    </source>
</evidence>
<evidence type="ECO:0000256" key="1">
    <source>
        <dbReference type="ARBA" id="ARBA00004141"/>
    </source>
</evidence>
<dbReference type="Pfam" id="PF00002">
    <property type="entry name" value="7tm_2"/>
    <property type="match status" value="1"/>
</dbReference>
<feature type="region of interest" description="Disordered" evidence="13">
    <location>
        <begin position="1035"/>
        <end position="1151"/>
    </location>
</feature>
<feature type="transmembrane region" description="Helical" evidence="14">
    <location>
        <begin position="549"/>
        <end position="572"/>
    </location>
</feature>
<feature type="compositionally biased region" description="Polar residues" evidence="13">
    <location>
        <begin position="1192"/>
        <end position="1201"/>
    </location>
</feature>
<feature type="region of interest" description="Disordered" evidence="13">
    <location>
        <begin position="1171"/>
        <end position="1295"/>
    </location>
</feature>
<feature type="transmembrane region" description="Helical" evidence="14">
    <location>
        <begin position="518"/>
        <end position="537"/>
    </location>
</feature>
<sequence>MRLLQICVSYTFLSVFFFQLQKYEANACSLGCTCTTIPARDGDAVDEDDEGGDVTGDNVGDEGELTLPQAPRGRKVSCSNNPYPFTSIEEVRTAITIPLDTIYLDLSENKISLIEPGAFQGLTQLTRLVLSNNKLNTVPDGTFNDLPALRRIDVQSEYLRCDCHLAWIVKWSKDRKVKIRSSTTCAVPRELNGVALKKLKKKDLHCDRPLELSLFEIMPGIDQIVFEGDKIPFDCQASIVDPKTEMFWLRDGAGNVTKTVTLVVIDSDAPQCEMNTTKTNKGVYVWKESVAGITKELPCKLGEGKVTHMCDKNGRWTSLNLSQCDFTNELTRKLQTLAKDTNSSKILSDARNLERLVSAPFRNAEDPLSTINPEYVDLASLAIHRLSQHAAIGDEDPLTSILVQKSVIHPPVVSPSEEDGNVTVTTTQAPTNSGSGDWRTDGCDIIEKTPALVTVHCDHLTAFAILEDESLVAASMFQMMAIAVYIGSCVCLLCLMAVFITYVSCFRFLSVPRKMKHSVINICLSLLLLIIGFTMGVQRTDHLRACQVVGIVLHYLSLVVLFWFTVTASNMLKKFRKTEKPPPPPIDLPMPLPPKPIIRFYLLAWGVPTIICGITAAISFDFYTEPDCFLDWQPSLGAFFGPVVFLLLLNVIFYLRIACIIRSSTGPLVNMEETQELQSNDIEMTHNHDRIETASLRSDMSTKSSVSSVMDSERRPVTQLRALALCLILFVFTWLFGAITVAKPFTFMPYQDIIFSYLYGVFCAILGLFMLIFFCLTRKDSLSSWKRFFLCEQHHVYNANPVMEACEPQANGHVNTGSGSEISKINSVVVTNHVNHVKKSDDEMSSIVLVPSKPTSDVNSSANNSLNEAAASFYNPKQNGVAKKFWDKKNKHNSKLLTKEMTKSLNIHASESEFSGSEQPRGQSLGYSSDGNTINKPKKLNLDLQIHRPAGCESDNTSAISPVQPQSPPSYTAAMTTSTPSAPPFSHMVNLHGQENRVGSPSAMQNGSIPANVYHARSNSSSSLGKRVQGSAFAVVPPRNNTLPKQGKLSLPSSPEREMPDNTVSVPSSVARLGDFDGSSQVSSSYSHERVRSPHPGDPQYMAGYTSPPDGAFYKQYGPIDERAVGSPTQSHNSHRNRTNSGGYGSDNSNRQRKQMENNFLQQVEQRIPQGSAMNSPYSPKPVNANHLHVNSAGNGVTNHNHVTHKPPISPVSDSDNNGSHKTFPDSDSQVHYNNKKPPARYNDSDHNSEPASQSQKMVRSRDTHKHSKHGLKKQRSLDWDEQFKEPKSPSQSVPYAYVNHNYTERVLQKLNNMAVTEHIDPKSKAFWVPRSSRSYNQLVQQEHARMCEDSTTSSSDDDDSLDNIWVLKKEKRAKKNKKETSV</sequence>
<dbReference type="SMART" id="SM00369">
    <property type="entry name" value="LRR_TYP"/>
    <property type="match status" value="2"/>
</dbReference>
<evidence type="ECO:0000256" key="3">
    <source>
        <dbReference type="ARBA" id="ARBA00022614"/>
    </source>
</evidence>
<feature type="domain" description="G-protein coupled receptors family 2 profile 2" evidence="16">
    <location>
        <begin position="480"/>
        <end position="778"/>
    </location>
</feature>
<name>A0ABY7FIB7_MYAAR</name>
<feature type="compositionally biased region" description="Low complexity" evidence="13">
    <location>
        <begin position="969"/>
        <end position="978"/>
    </location>
</feature>
<evidence type="ECO:0000256" key="6">
    <source>
        <dbReference type="ARBA" id="ARBA00022737"/>
    </source>
</evidence>
<feature type="region of interest" description="Disordered" evidence="13">
    <location>
        <begin position="42"/>
        <end position="65"/>
    </location>
</feature>
<dbReference type="PANTHER" id="PTHR45930:SF4">
    <property type="entry name" value="ADHESION G PROTEIN-COUPLED RECEPTOR A3"/>
    <property type="match status" value="1"/>
</dbReference>
<dbReference type="InterPro" id="IPR017981">
    <property type="entry name" value="GPCR_2-like_7TM"/>
</dbReference>
<feature type="transmembrane region" description="Helical" evidence="14">
    <location>
        <begin position="754"/>
        <end position="777"/>
    </location>
</feature>
<feature type="transmembrane region" description="Helical" evidence="14">
    <location>
        <begin position="600"/>
        <end position="623"/>
    </location>
</feature>
<feature type="region of interest" description="Disordered" evidence="13">
    <location>
        <begin position="1342"/>
        <end position="1383"/>
    </location>
</feature>
<evidence type="ECO:0000313" key="18">
    <source>
        <dbReference type="EMBL" id="WAR21925.1"/>
    </source>
</evidence>
<dbReference type="InterPro" id="IPR000203">
    <property type="entry name" value="GPS"/>
</dbReference>
<keyword evidence="8" id="KW-0297">G-protein coupled receptor</keyword>
<keyword evidence="10" id="KW-0675">Receptor</keyword>
<evidence type="ECO:0000256" key="7">
    <source>
        <dbReference type="ARBA" id="ARBA00022989"/>
    </source>
</evidence>
<dbReference type="Proteomes" id="UP001164746">
    <property type="component" value="Chromosome 12"/>
</dbReference>
<keyword evidence="19" id="KW-1185">Reference proteome</keyword>
<evidence type="ECO:0000259" key="17">
    <source>
        <dbReference type="PROSITE" id="PS50835"/>
    </source>
</evidence>
<feature type="region of interest" description="Disordered" evidence="13">
    <location>
        <begin position="910"/>
        <end position="937"/>
    </location>
</feature>
<evidence type="ECO:0000259" key="16">
    <source>
        <dbReference type="PROSITE" id="PS50261"/>
    </source>
</evidence>
<feature type="chain" id="PRO_5046329945" evidence="15">
    <location>
        <begin position="28"/>
        <end position="1383"/>
    </location>
</feature>
<evidence type="ECO:0000256" key="15">
    <source>
        <dbReference type="SAM" id="SignalP"/>
    </source>
</evidence>
<dbReference type="Pfam" id="PF13855">
    <property type="entry name" value="LRR_8"/>
    <property type="match status" value="1"/>
</dbReference>
<feature type="compositionally biased region" description="Polar residues" evidence="13">
    <location>
        <begin position="1212"/>
        <end position="1233"/>
    </location>
</feature>
<keyword evidence="4 14" id="KW-0812">Transmembrane</keyword>
<dbReference type="SMART" id="SM00303">
    <property type="entry name" value="GPS"/>
    <property type="match status" value="1"/>
</dbReference>
<reference evidence="18" key="1">
    <citation type="submission" date="2022-11" db="EMBL/GenBank/DDBJ databases">
        <title>Centuries of genome instability and evolution in soft-shell clam transmissible cancer (bioRxiv).</title>
        <authorList>
            <person name="Hart S.F.M."/>
            <person name="Yonemitsu M.A."/>
            <person name="Giersch R.M."/>
            <person name="Beal B.F."/>
            <person name="Arriagada G."/>
            <person name="Davis B.W."/>
            <person name="Ostrander E.A."/>
            <person name="Goff S.P."/>
            <person name="Metzger M.J."/>
        </authorList>
    </citation>
    <scope>NUCLEOTIDE SEQUENCE</scope>
    <source>
        <strain evidence="18">MELC-2E11</strain>
        <tissue evidence="18">Siphon/mantle</tissue>
    </source>
</reference>
<evidence type="ECO:0000256" key="10">
    <source>
        <dbReference type="ARBA" id="ARBA00023170"/>
    </source>
</evidence>
<dbReference type="InterPro" id="IPR051963">
    <property type="entry name" value="Adhesion_GPCR_A"/>
</dbReference>
<dbReference type="SUPFAM" id="SSF111418">
    <property type="entry name" value="Hormone receptor domain"/>
    <property type="match status" value="1"/>
</dbReference>
<feature type="transmembrane region" description="Helical" evidence="14">
    <location>
        <begin position="635"/>
        <end position="655"/>
    </location>
</feature>
<dbReference type="InterPro" id="IPR003591">
    <property type="entry name" value="Leu-rich_rpt_typical-subtyp"/>
</dbReference>
<feature type="compositionally biased region" description="Polar residues" evidence="13">
    <location>
        <begin position="910"/>
        <end position="935"/>
    </location>
</feature>
<feature type="transmembrane region" description="Helical" evidence="14">
    <location>
        <begin position="482"/>
        <end position="506"/>
    </location>
</feature>
<dbReference type="SUPFAM" id="SSF81321">
    <property type="entry name" value="Family A G protein-coupled receptor-like"/>
    <property type="match status" value="1"/>
</dbReference>
<dbReference type="PANTHER" id="PTHR45930">
    <property type="entry name" value="G-PROTEIN COUPLED RECEPTOR 124-LIKE PROTEIN"/>
    <property type="match status" value="1"/>
</dbReference>
<dbReference type="Gene3D" id="3.80.10.10">
    <property type="entry name" value="Ribonuclease Inhibitor"/>
    <property type="match status" value="1"/>
</dbReference>
<evidence type="ECO:0000256" key="5">
    <source>
        <dbReference type="ARBA" id="ARBA00022729"/>
    </source>
</evidence>
<evidence type="ECO:0000256" key="13">
    <source>
        <dbReference type="SAM" id="MobiDB-lite"/>
    </source>
</evidence>
<feature type="region of interest" description="Disordered" evidence="13">
    <location>
        <begin position="414"/>
        <end position="436"/>
    </location>
</feature>
<feature type="compositionally biased region" description="Basic residues" evidence="13">
    <location>
        <begin position="1370"/>
        <end position="1383"/>
    </location>
</feature>
<proteinExistence type="inferred from homology"/>
<feature type="region of interest" description="Disordered" evidence="13">
    <location>
        <begin position="952"/>
        <end position="978"/>
    </location>
</feature>
<dbReference type="PROSITE" id="PS50261">
    <property type="entry name" value="G_PROTEIN_RECEP_F2_4"/>
    <property type="match status" value="1"/>
</dbReference>
<dbReference type="PROSITE" id="PS50835">
    <property type="entry name" value="IG_LIKE"/>
    <property type="match status" value="1"/>
</dbReference>